<dbReference type="EMBL" id="NBVN01000004">
    <property type="protein sequence ID" value="PUA32129.1"/>
    <property type="molecule type" value="Genomic_DNA"/>
</dbReference>
<dbReference type="AlphaFoldDB" id="A0A2R7Y411"/>
<gene>
    <name evidence="1" type="ORF">B7O98_05500</name>
</gene>
<proteinExistence type="predicted"/>
<evidence type="ECO:0000313" key="1">
    <source>
        <dbReference type="EMBL" id="PUA32129.1"/>
    </source>
</evidence>
<evidence type="ECO:0000313" key="2">
    <source>
        <dbReference type="Proteomes" id="UP000244093"/>
    </source>
</evidence>
<dbReference type="Proteomes" id="UP000244093">
    <property type="component" value="Unassembled WGS sequence"/>
</dbReference>
<reference evidence="1 2" key="1">
    <citation type="journal article" date="2018" name="Syst. Appl. Microbiol.">
        <title>A new symbiotic nanoarchaeote (Candidatus Nanoclepta minutus) and its host (Zestosphaera tikiterensis gen. nov., sp. nov.) from a New Zealand hot spring.</title>
        <authorList>
            <person name="St John E."/>
            <person name="Liu Y."/>
            <person name="Podar M."/>
            <person name="Stott M.B."/>
            <person name="Meneghin J."/>
            <person name="Chen Z."/>
            <person name="Lagutin K."/>
            <person name="Mitchell K."/>
            <person name="Reysenbach A.L."/>
        </authorList>
    </citation>
    <scope>NUCLEOTIDE SEQUENCE [LARGE SCALE GENOMIC DNA]</scope>
    <source>
        <strain evidence="1">NZ3</strain>
    </source>
</reference>
<organism evidence="1 2">
    <name type="scientific">Zestosphaera tikiterensis</name>
    <dbReference type="NCBI Taxonomy" id="1973259"/>
    <lineage>
        <taxon>Archaea</taxon>
        <taxon>Thermoproteota</taxon>
        <taxon>Thermoprotei</taxon>
        <taxon>Desulfurococcales</taxon>
        <taxon>Desulfurococcaceae</taxon>
        <taxon>Zestosphaera</taxon>
    </lineage>
</organism>
<sequence length="109" mass="12166">MLEVFMLLATVALVLITITGYDRYFAAKLRLKLSNVNRNTSSTHNSYVDADSYTRMKIKKVKASKIGNYLVVTLLISESNDSRGEDVEIDNPLILTLFGEDENSVNSST</sequence>
<comment type="caution">
    <text evidence="1">The sequence shown here is derived from an EMBL/GenBank/DDBJ whole genome shotgun (WGS) entry which is preliminary data.</text>
</comment>
<accession>A0A2R7Y411</accession>
<name>A0A2R7Y411_9CREN</name>
<protein>
    <submittedName>
        <fullName evidence="1">Uncharacterized protein</fullName>
    </submittedName>
</protein>